<evidence type="ECO:0000313" key="4">
    <source>
        <dbReference type="Proteomes" id="UP000588647"/>
    </source>
</evidence>
<dbReference type="SUPFAM" id="SSF89733">
    <property type="entry name" value="L-sulfolactate dehydrogenase-like"/>
    <property type="match status" value="1"/>
</dbReference>
<dbReference type="Gene3D" id="3.30.1370.60">
    <property type="entry name" value="Hypothetical oxidoreductase yiak, domain 2"/>
    <property type="match status" value="1"/>
</dbReference>
<keyword evidence="2" id="KW-0560">Oxidoreductase</keyword>
<keyword evidence="4" id="KW-1185">Reference proteome</keyword>
<name>A0A7W6MMU7_9HYPH</name>
<accession>A0A7W6MMU7</accession>
<dbReference type="AlphaFoldDB" id="A0A7W6MMU7"/>
<dbReference type="InterPro" id="IPR043144">
    <property type="entry name" value="Mal/L-sulf/L-lact_DH-like_ah"/>
</dbReference>
<dbReference type="GO" id="GO:0016491">
    <property type="term" value="F:oxidoreductase activity"/>
    <property type="evidence" value="ECO:0007669"/>
    <property type="project" value="UniProtKB-KW"/>
</dbReference>
<dbReference type="PANTHER" id="PTHR11091:SF0">
    <property type="entry name" value="MALATE DEHYDROGENASE"/>
    <property type="match status" value="1"/>
</dbReference>
<dbReference type="InterPro" id="IPR003767">
    <property type="entry name" value="Malate/L-lactate_DH-like"/>
</dbReference>
<dbReference type="Gene3D" id="1.10.1530.10">
    <property type="match status" value="1"/>
</dbReference>
<sequence length="366" mass="37912">MSAAIGASEAAIGGRVMLGELDRFCRAALAAVGADAPTVDAAARAMLHGTRHGVDSHGVRLLPHYVTVLNEGRVNRRPTLAVSRENGATASLDADHAHGALAAYVGMERATEIAAANGIGAVSIRNSSHFGPAGAFALAAAEKGMIGVVLCNSDSFVRLHDGAARFHGTNPIACAVPFAGERPWLLDMATSAVPYNRVQLYRSLGRELPEAVASDGAGRDTTDAEAVEMLAPVGAAFGFKGAGLAGMVEIFSAILSGMAPGFDILPMGGPDLATPRGLGAFVMAVRPDAFVGREVFEAGMRRYVEGLRASPPRPGSRVMAPGDREWAEAARREATGAPVDPETMKEFQELAKRYGLASPAIEIGGT</sequence>
<dbReference type="EMBL" id="JACIEM010000001">
    <property type="protein sequence ID" value="MBB4001202.1"/>
    <property type="molecule type" value="Genomic_DNA"/>
</dbReference>
<dbReference type="Proteomes" id="UP000588647">
    <property type="component" value="Unassembled WGS sequence"/>
</dbReference>
<evidence type="ECO:0000256" key="2">
    <source>
        <dbReference type="ARBA" id="ARBA00023002"/>
    </source>
</evidence>
<gene>
    <name evidence="3" type="ORF">GGR03_000249</name>
</gene>
<evidence type="ECO:0000313" key="3">
    <source>
        <dbReference type="EMBL" id="MBB4001202.1"/>
    </source>
</evidence>
<reference evidence="3 4" key="1">
    <citation type="submission" date="2020-08" db="EMBL/GenBank/DDBJ databases">
        <title>Genomic Encyclopedia of Type Strains, Phase IV (KMG-IV): sequencing the most valuable type-strain genomes for metagenomic binning, comparative biology and taxonomic classification.</title>
        <authorList>
            <person name="Goeker M."/>
        </authorList>
    </citation>
    <scope>NUCLEOTIDE SEQUENCE [LARGE SCALE GENOMIC DNA]</scope>
    <source>
        <strain evidence="3 4">DSM 103570</strain>
    </source>
</reference>
<comment type="caution">
    <text evidence="3">The sequence shown here is derived from an EMBL/GenBank/DDBJ whole genome shotgun (WGS) entry which is preliminary data.</text>
</comment>
<evidence type="ECO:0000256" key="1">
    <source>
        <dbReference type="ARBA" id="ARBA00006056"/>
    </source>
</evidence>
<proteinExistence type="inferred from homology"/>
<dbReference type="Pfam" id="PF02615">
    <property type="entry name" value="Ldh_2"/>
    <property type="match status" value="1"/>
</dbReference>
<comment type="similarity">
    <text evidence="1">Belongs to the LDH2/MDH2 oxidoreductase family.</text>
</comment>
<dbReference type="InterPro" id="IPR043143">
    <property type="entry name" value="Mal/L-sulf/L-lact_DH-like_NADP"/>
</dbReference>
<protein>
    <submittedName>
        <fullName evidence="3">LDH2 family malate/lactate/ureidoglycolate dehydrogenase</fullName>
    </submittedName>
</protein>
<organism evidence="3 4">
    <name type="scientific">Aurantimonas endophytica</name>
    <dbReference type="NCBI Taxonomy" id="1522175"/>
    <lineage>
        <taxon>Bacteria</taxon>
        <taxon>Pseudomonadati</taxon>
        <taxon>Pseudomonadota</taxon>
        <taxon>Alphaproteobacteria</taxon>
        <taxon>Hyphomicrobiales</taxon>
        <taxon>Aurantimonadaceae</taxon>
        <taxon>Aurantimonas</taxon>
    </lineage>
</organism>
<dbReference type="PANTHER" id="PTHR11091">
    <property type="entry name" value="OXIDOREDUCTASE-RELATED"/>
    <property type="match status" value="1"/>
</dbReference>
<dbReference type="InterPro" id="IPR036111">
    <property type="entry name" value="Mal/L-sulfo/L-lacto_DH-like_sf"/>
</dbReference>